<evidence type="ECO:0000313" key="2">
    <source>
        <dbReference type="Proteomes" id="UP000030302"/>
    </source>
</evidence>
<sequence>MLSWRELYLLLPGVLLHCQKKGVKKAGKTRLFCLQQMLQ</sequence>
<accession>A0A0A1F997</accession>
<dbReference type="EMBL" id="CP009962">
    <property type="protein sequence ID" value="AIY41293.1"/>
    <property type="molecule type" value="Genomic_DNA"/>
</dbReference>
<dbReference type="HOGENOM" id="CLU_3307834_0_0_4"/>
<dbReference type="KEGG" id="care:LT85_2135"/>
<dbReference type="AlphaFoldDB" id="A0A0A1F997"/>
<gene>
    <name evidence="1" type="ORF">LT85_2135</name>
</gene>
<keyword evidence="2" id="KW-1185">Reference proteome</keyword>
<protein>
    <submittedName>
        <fullName evidence="1">Uncharacterized protein</fullName>
    </submittedName>
</protein>
<proteinExistence type="predicted"/>
<evidence type="ECO:0000313" key="1">
    <source>
        <dbReference type="EMBL" id="AIY41293.1"/>
    </source>
</evidence>
<organism evidence="1 2">
    <name type="scientific">Collimonas arenae</name>
    <dbReference type="NCBI Taxonomy" id="279058"/>
    <lineage>
        <taxon>Bacteria</taxon>
        <taxon>Pseudomonadati</taxon>
        <taxon>Pseudomonadota</taxon>
        <taxon>Betaproteobacteria</taxon>
        <taxon>Burkholderiales</taxon>
        <taxon>Oxalobacteraceae</taxon>
        <taxon>Collimonas</taxon>
    </lineage>
</organism>
<dbReference type="Proteomes" id="UP000030302">
    <property type="component" value="Chromosome"/>
</dbReference>
<reference evidence="2" key="1">
    <citation type="journal article" date="2014" name="Soil Biol. Biochem.">
        <title>Structure and function of bacterial communities in ageing soils: Insights from the Mendocino ecological staircase.</title>
        <authorList>
            <person name="Uroz S."/>
            <person name="Tech J.J."/>
            <person name="Sawaya N.A."/>
            <person name="Frey-Klett P."/>
            <person name="Leveau J.H.J."/>
        </authorList>
    </citation>
    <scope>NUCLEOTIDE SEQUENCE [LARGE SCALE GENOMIC DNA]</scope>
    <source>
        <strain evidence="2">Cal35</strain>
    </source>
</reference>
<name>A0A0A1F997_9BURK</name>